<dbReference type="AlphaFoldDB" id="A0A9P6JT10"/>
<keyword evidence="1" id="KW-0472">Membrane</keyword>
<feature type="transmembrane region" description="Helical" evidence="1">
    <location>
        <begin position="30"/>
        <end position="53"/>
    </location>
</feature>
<comment type="caution">
    <text evidence="2">The sequence shown here is derived from an EMBL/GenBank/DDBJ whole genome shotgun (WGS) entry which is preliminary data.</text>
</comment>
<keyword evidence="3" id="KW-1185">Reference proteome</keyword>
<reference evidence="2" key="1">
    <citation type="submission" date="2020-11" db="EMBL/GenBank/DDBJ databases">
        <authorList>
            <consortium name="DOE Joint Genome Institute"/>
            <person name="Ahrendt S."/>
            <person name="Riley R."/>
            <person name="Andreopoulos W."/>
            <person name="Labutti K."/>
            <person name="Pangilinan J."/>
            <person name="Ruiz-Duenas F.J."/>
            <person name="Barrasa J.M."/>
            <person name="Sanchez-Garcia M."/>
            <person name="Camarero S."/>
            <person name="Miyauchi S."/>
            <person name="Serrano A."/>
            <person name="Linde D."/>
            <person name="Babiker R."/>
            <person name="Drula E."/>
            <person name="Ayuso-Fernandez I."/>
            <person name="Pacheco R."/>
            <person name="Padilla G."/>
            <person name="Ferreira P."/>
            <person name="Barriuso J."/>
            <person name="Kellner H."/>
            <person name="Castanera R."/>
            <person name="Alfaro M."/>
            <person name="Ramirez L."/>
            <person name="Pisabarro A.G."/>
            <person name="Kuo A."/>
            <person name="Tritt A."/>
            <person name="Lipzen A."/>
            <person name="He G."/>
            <person name="Yan M."/>
            <person name="Ng V."/>
            <person name="Cullen D."/>
            <person name="Martin F."/>
            <person name="Rosso M.-N."/>
            <person name="Henrissat B."/>
            <person name="Hibbett D."/>
            <person name="Martinez A.T."/>
            <person name="Grigoriev I.V."/>
        </authorList>
    </citation>
    <scope>NUCLEOTIDE SEQUENCE</scope>
    <source>
        <strain evidence="2">CBS 506.95</strain>
    </source>
</reference>
<feature type="transmembrane region" description="Helical" evidence="1">
    <location>
        <begin position="136"/>
        <end position="157"/>
    </location>
</feature>
<feature type="transmembrane region" description="Helical" evidence="1">
    <location>
        <begin position="267"/>
        <end position="287"/>
    </location>
</feature>
<evidence type="ECO:0000313" key="2">
    <source>
        <dbReference type="EMBL" id="KAF9531364.1"/>
    </source>
</evidence>
<organism evidence="2 3">
    <name type="scientific">Crepidotus variabilis</name>
    <dbReference type="NCBI Taxonomy" id="179855"/>
    <lineage>
        <taxon>Eukaryota</taxon>
        <taxon>Fungi</taxon>
        <taxon>Dikarya</taxon>
        <taxon>Basidiomycota</taxon>
        <taxon>Agaricomycotina</taxon>
        <taxon>Agaricomycetes</taxon>
        <taxon>Agaricomycetidae</taxon>
        <taxon>Agaricales</taxon>
        <taxon>Agaricineae</taxon>
        <taxon>Crepidotaceae</taxon>
        <taxon>Crepidotus</taxon>
    </lineage>
</organism>
<gene>
    <name evidence="2" type="ORF">CPB83DRAFT_100817</name>
</gene>
<keyword evidence="1" id="KW-1133">Transmembrane helix</keyword>
<dbReference type="OrthoDB" id="3038990at2759"/>
<feature type="transmembrane region" description="Helical" evidence="1">
    <location>
        <begin position="65"/>
        <end position="91"/>
    </location>
</feature>
<dbReference type="Proteomes" id="UP000807306">
    <property type="component" value="Unassembled WGS sequence"/>
</dbReference>
<evidence type="ECO:0000313" key="3">
    <source>
        <dbReference type="Proteomes" id="UP000807306"/>
    </source>
</evidence>
<feature type="transmembrane region" description="Helical" evidence="1">
    <location>
        <begin position="238"/>
        <end position="261"/>
    </location>
</feature>
<sequence>MVQNGGTKMQLKPFNTDTPFLYLDPATGNLVPFCQYIVVSSFSIFLFDLLDSFKDDYQHVVQQRFCFMSVVFVISRLSCLTFLLICCFILTAPLGDQCERTVFVVATVFIFYRASTCALFYARVKAVYPQNRLVKAAFALLWCFAVGGAISSIFSVTAVRIGPTMYCIPATVGLWELVFMVAAEGIYDLLVCIAVTYKVREYRMAEDGELDGACGPWLWFSPSKRSRLADRFLRDSQLYFLITACVKIPEILVILCFSIIIPSASGISVVLVYPDTAVTNILATKIYRNMKLRRPGLLPLRRSGVGSTFANLGGRSNPFLFFTAILNKTSTTNEIPLSQIEH</sequence>
<proteinExistence type="predicted"/>
<dbReference type="EMBL" id="MU157835">
    <property type="protein sequence ID" value="KAF9531364.1"/>
    <property type="molecule type" value="Genomic_DNA"/>
</dbReference>
<keyword evidence="1" id="KW-0812">Transmembrane</keyword>
<accession>A0A9P6JT10</accession>
<name>A0A9P6JT10_9AGAR</name>
<evidence type="ECO:0000256" key="1">
    <source>
        <dbReference type="SAM" id="Phobius"/>
    </source>
</evidence>
<feature type="transmembrane region" description="Helical" evidence="1">
    <location>
        <begin position="177"/>
        <end position="197"/>
    </location>
</feature>
<feature type="transmembrane region" description="Helical" evidence="1">
    <location>
        <begin position="103"/>
        <end position="124"/>
    </location>
</feature>
<protein>
    <submittedName>
        <fullName evidence="2">Uncharacterized protein</fullName>
    </submittedName>
</protein>